<dbReference type="PROSITE" id="PS50943">
    <property type="entry name" value="HTH_CROC1"/>
    <property type="match status" value="1"/>
</dbReference>
<evidence type="ECO:0000313" key="3">
    <source>
        <dbReference type="Proteomes" id="UP000190827"/>
    </source>
</evidence>
<feature type="domain" description="HTH cro/C1-type" evidence="1">
    <location>
        <begin position="11"/>
        <end position="65"/>
    </location>
</feature>
<reference evidence="2 3" key="1">
    <citation type="submission" date="2017-02" db="EMBL/GenBank/DDBJ databases">
        <authorList>
            <person name="Varghese N."/>
            <person name="Submissions S."/>
        </authorList>
    </citation>
    <scope>NUCLEOTIDE SEQUENCE [LARGE SCALE GENOMIC DNA]</scope>
    <source>
        <strain evidence="2 3">VKM Ac-1787</strain>
    </source>
</reference>
<dbReference type="Proteomes" id="UP000190827">
    <property type="component" value="Unassembled WGS sequence"/>
</dbReference>
<sequence length="110" mass="11804">MLYREALGAALRTRRLEQGRTLQDVATAAAVSTPYLSEIERGRKDASSEVVVTIADALRTRLDALMFDIADRFETAAAPIVVELPLAEDALADATITPLRPAADPQLLAA</sequence>
<dbReference type="InterPro" id="IPR001387">
    <property type="entry name" value="Cro/C1-type_HTH"/>
</dbReference>
<organism evidence="2 3">
    <name type="scientific">Plantibacter cousiniae</name>
    <name type="common">nom. nud.</name>
    <dbReference type="NCBI Taxonomy" id="199709"/>
    <lineage>
        <taxon>Bacteria</taxon>
        <taxon>Bacillati</taxon>
        <taxon>Actinomycetota</taxon>
        <taxon>Actinomycetes</taxon>
        <taxon>Micrococcales</taxon>
        <taxon>Microbacteriaceae</taxon>
        <taxon>Plantibacter</taxon>
    </lineage>
</organism>
<dbReference type="InterPro" id="IPR010982">
    <property type="entry name" value="Lambda_DNA-bd_dom_sf"/>
</dbReference>
<dbReference type="EMBL" id="FUZO01000002">
    <property type="protein sequence ID" value="SKC66611.1"/>
    <property type="molecule type" value="Genomic_DNA"/>
</dbReference>
<comment type="caution">
    <text evidence="2">The sequence shown here is derived from an EMBL/GenBank/DDBJ whole genome shotgun (WGS) entry which is preliminary data.</text>
</comment>
<name>A0ABY1LMV5_9MICO</name>
<dbReference type="SUPFAM" id="SSF47413">
    <property type="entry name" value="lambda repressor-like DNA-binding domains"/>
    <property type="match status" value="1"/>
</dbReference>
<accession>A0ABY1LMV5</accession>
<dbReference type="Pfam" id="PF13560">
    <property type="entry name" value="HTH_31"/>
    <property type="match status" value="1"/>
</dbReference>
<dbReference type="RefSeq" id="WP_079706375.1">
    <property type="nucleotide sequence ID" value="NZ_CAKKLQ010000007.1"/>
</dbReference>
<dbReference type="CDD" id="cd00093">
    <property type="entry name" value="HTH_XRE"/>
    <property type="match status" value="1"/>
</dbReference>
<keyword evidence="3" id="KW-1185">Reference proteome</keyword>
<evidence type="ECO:0000259" key="1">
    <source>
        <dbReference type="PROSITE" id="PS50943"/>
    </source>
</evidence>
<gene>
    <name evidence="2" type="ORF">SAMN06295973_2598</name>
</gene>
<dbReference type="SMART" id="SM00530">
    <property type="entry name" value="HTH_XRE"/>
    <property type="match status" value="1"/>
</dbReference>
<evidence type="ECO:0000313" key="2">
    <source>
        <dbReference type="EMBL" id="SKC66611.1"/>
    </source>
</evidence>
<dbReference type="Gene3D" id="1.10.260.40">
    <property type="entry name" value="lambda repressor-like DNA-binding domains"/>
    <property type="match status" value="1"/>
</dbReference>
<protein>
    <submittedName>
        <fullName evidence="2">Helix-turn-helix domain-containing protein</fullName>
    </submittedName>
</protein>
<proteinExistence type="predicted"/>